<dbReference type="RefSeq" id="WP_016450948.1">
    <property type="nucleotide sequence ID" value="NZ_CP065748.1"/>
</dbReference>
<evidence type="ECO:0000259" key="1">
    <source>
        <dbReference type="Pfam" id="PF04473"/>
    </source>
</evidence>
<evidence type="ECO:0000313" key="3">
    <source>
        <dbReference type="Proteomes" id="UP000595064"/>
    </source>
</evidence>
<keyword evidence="3" id="KW-1185">Reference proteome</keyword>
<dbReference type="InterPro" id="IPR007562">
    <property type="entry name" value="Transglutaminase-like_domain"/>
</dbReference>
<name>A0A7T3DDC5_9BURK</name>
<sequence>MKFFDLVFTRICRLVLYIPFFLGSLLLTACAGYPEKSQSLDPELNFSALVEEVNGLIKYGNSPNFLDENALLLRGYGQCADYVELLSSRLTKLGVIHQIVGMLAYDGTGHSVVEVQSENKHFTLDPTLGVAYHGGIVDILRDSRLAHPFFGTISEEQRRYGGVDFFGQIAIVNRIGFDPELFDVDISYLEESIDNGKISISWPEGLDARFVTFIFSRDSKIRLDAAGPDVPVTAFKSISIVPPKQASSISIALPGNESIKTEDFSFAVSATRSSAMSILPIFTPLATYLAFEGGVALIDEIELRSKKSKIFEMNIGSPASEKGAGKFLFAPEFFPVPVNTWGGIVSVDGNTYRVADARIKASSGHAAIQISPLMSGISDKSKYMAHICYINRKDDNGDIRVKIFNVKKQQYVYIGTLLTAEERRCDDFPIPPDVINSTLGD</sequence>
<dbReference type="Proteomes" id="UP000595064">
    <property type="component" value="Chromosome"/>
</dbReference>
<accession>A0A7T3DDC5</accession>
<gene>
    <name evidence="2" type="ORF">I6G47_27695</name>
</gene>
<protein>
    <recommendedName>
        <fullName evidence="1">Transglutaminase-like domain-containing protein</fullName>
    </recommendedName>
</protein>
<dbReference type="KEGG" id="dla:I6G47_27695"/>
<dbReference type="Pfam" id="PF04473">
    <property type="entry name" value="DUF553"/>
    <property type="match status" value="1"/>
</dbReference>
<feature type="domain" description="Transglutaminase-like" evidence="1">
    <location>
        <begin position="70"/>
        <end position="130"/>
    </location>
</feature>
<evidence type="ECO:0000313" key="2">
    <source>
        <dbReference type="EMBL" id="QPS80722.1"/>
    </source>
</evidence>
<dbReference type="AlphaFoldDB" id="A0A7T3DDC5"/>
<reference evidence="2 3" key="1">
    <citation type="submission" date="2020-12" db="EMBL/GenBank/DDBJ databases">
        <title>FDA dAtabase for Regulatory Grade micrObial Sequences (FDA-ARGOS): Supporting development and validation of Infectious Disease Dx tests.</title>
        <authorList>
            <person name="Sproer C."/>
            <person name="Gronow S."/>
            <person name="Severitt S."/>
            <person name="Schroder I."/>
            <person name="Tallon L."/>
            <person name="Sadzewicz L."/>
            <person name="Zhao X."/>
            <person name="Boylan J."/>
            <person name="Ott S."/>
            <person name="Bowen H."/>
            <person name="Vavikolanu K."/>
            <person name="Mehta A."/>
            <person name="Aluvathingal J."/>
            <person name="Nadendla S."/>
            <person name="Lowell S."/>
            <person name="Myers T."/>
            <person name="Yan Y."/>
            <person name="Sichtig H."/>
        </authorList>
    </citation>
    <scope>NUCLEOTIDE SEQUENCE [LARGE SCALE GENOMIC DNA]</scope>
    <source>
        <strain evidence="2 3">FDAARGOS_890</strain>
    </source>
</reference>
<proteinExistence type="predicted"/>
<dbReference type="PROSITE" id="PS51257">
    <property type="entry name" value="PROKAR_LIPOPROTEIN"/>
    <property type="match status" value="1"/>
</dbReference>
<organism evidence="2 3">
    <name type="scientific">Delftia lacustris</name>
    <dbReference type="NCBI Taxonomy" id="558537"/>
    <lineage>
        <taxon>Bacteria</taxon>
        <taxon>Pseudomonadati</taxon>
        <taxon>Pseudomonadota</taxon>
        <taxon>Betaproteobacteria</taxon>
        <taxon>Burkholderiales</taxon>
        <taxon>Comamonadaceae</taxon>
        <taxon>Delftia</taxon>
    </lineage>
</organism>
<dbReference type="EMBL" id="CP065748">
    <property type="protein sequence ID" value="QPS80722.1"/>
    <property type="molecule type" value="Genomic_DNA"/>
</dbReference>